<proteinExistence type="predicted"/>
<evidence type="ECO:0000259" key="1">
    <source>
        <dbReference type="PROSITE" id="PS50010"/>
    </source>
</evidence>
<dbReference type="InterPro" id="IPR000219">
    <property type="entry name" value="DH_dom"/>
</dbReference>
<accession>A0ABP1QH05</accession>
<dbReference type="Pfam" id="PF00621">
    <property type="entry name" value="RhoGEF"/>
    <property type="match status" value="1"/>
</dbReference>
<feature type="domain" description="DH" evidence="1">
    <location>
        <begin position="36"/>
        <end position="222"/>
    </location>
</feature>
<dbReference type="InterPro" id="IPR035899">
    <property type="entry name" value="DBL_dom_sf"/>
</dbReference>
<dbReference type="EMBL" id="CAXLJM020000034">
    <property type="protein sequence ID" value="CAL8102693.1"/>
    <property type="molecule type" value="Genomic_DNA"/>
</dbReference>
<dbReference type="Proteomes" id="UP001642540">
    <property type="component" value="Unassembled WGS sequence"/>
</dbReference>
<dbReference type="PROSITE" id="PS50010">
    <property type="entry name" value="DH_2"/>
    <property type="match status" value="1"/>
</dbReference>
<dbReference type="PANTHER" id="PTHR45818:SF3">
    <property type="entry name" value="PROTEIN VAV"/>
    <property type="match status" value="1"/>
</dbReference>
<comment type="caution">
    <text evidence="2">The sequence shown here is derived from an EMBL/GenBank/DDBJ whole genome shotgun (WGS) entry which is preliminary data.</text>
</comment>
<dbReference type="PANTHER" id="PTHR45818">
    <property type="entry name" value="PROTEIN VAV"/>
    <property type="match status" value="1"/>
</dbReference>
<sequence>MGCVCDCLPCDCLPIGKKAKRGLSRKDPKNEEKISHVERALVELRETEITYGEALQYMVDKHLETLRKEAYFDQTDLIALNILFIELNENQKKFQKRLTQIVRGPVLCPDDNISDMVCKVSDIFTEAEEDYFQTYGRYVRCMSKVQKIISKSEGIEKIANLLEAKHNEALKSDVPKDFLILTIESIIIKPFQRLLLYPLILERIEKKCEDGTVEKEKVQSKN</sequence>
<protein>
    <recommendedName>
        <fullName evidence="1">DH domain-containing protein</fullName>
    </recommendedName>
</protein>
<organism evidence="2 3">
    <name type="scientific">Orchesella dallaii</name>
    <dbReference type="NCBI Taxonomy" id="48710"/>
    <lineage>
        <taxon>Eukaryota</taxon>
        <taxon>Metazoa</taxon>
        <taxon>Ecdysozoa</taxon>
        <taxon>Arthropoda</taxon>
        <taxon>Hexapoda</taxon>
        <taxon>Collembola</taxon>
        <taxon>Entomobryomorpha</taxon>
        <taxon>Entomobryoidea</taxon>
        <taxon>Orchesellidae</taxon>
        <taxon>Orchesellinae</taxon>
        <taxon>Orchesella</taxon>
    </lineage>
</organism>
<dbReference type="SMART" id="SM00325">
    <property type="entry name" value="RhoGEF"/>
    <property type="match status" value="1"/>
</dbReference>
<dbReference type="Gene3D" id="1.20.900.10">
    <property type="entry name" value="Dbl homology (DH) domain"/>
    <property type="match status" value="1"/>
</dbReference>
<name>A0ABP1QH05_9HEXA</name>
<reference evidence="2 3" key="1">
    <citation type="submission" date="2024-08" db="EMBL/GenBank/DDBJ databases">
        <authorList>
            <person name="Cucini C."/>
            <person name="Frati F."/>
        </authorList>
    </citation>
    <scope>NUCLEOTIDE SEQUENCE [LARGE SCALE GENOMIC DNA]</scope>
</reference>
<gene>
    <name evidence="2" type="ORF">ODALV1_LOCUS11218</name>
</gene>
<dbReference type="SUPFAM" id="SSF48065">
    <property type="entry name" value="DBL homology domain (DH-domain)"/>
    <property type="match status" value="1"/>
</dbReference>
<evidence type="ECO:0000313" key="2">
    <source>
        <dbReference type="EMBL" id="CAL8102693.1"/>
    </source>
</evidence>
<evidence type="ECO:0000313" key="3">
    <source>
        <dbReference type="Proteomes" id="UP001642540"/>
    </source>
</evidence>
<keyword evidence="3" id="KW-1185">Reference proteome</keyword>